<dbReference type="GO" id="GO:0046872">
    <property type="term" value="F:metal ion binding"/>
    <property type="evidence" value="ECO:0007669"/>
    <property type="project" value="UniProtKB-KW"/>
</dbReference>
<evidence type="ECO:0000256" key="3">
    <source>
        <dbReference type="ARBA" id="ARBA00023004"/>
    </source>
</evidence>
<dbReference type="SUPFAM" id="SSF48695">
    <property type="entry name" value="Multiheme cytochromes"/>
    <property type="match status" value="1"/>
</dbReference>
<evidence type="ECO:0000256" key="2">
    <source>
        <dbReference type="ARBA" id="ARBA00022723"/>
    </source>
</evidence>
<sequence length="307" mass="35066">MVKHALFAVFSVLVLFLLGMFAYREQNPEWKTYQAEYYKKLAQAVNDPKIAGTPLKVKQVWNQSLNRADRCTTCHGGIDNPAFENEPQPYKTHSNFANEGYISKHAFEKFGCTICHEGDGQAVTVSKTHGVVKHLDRQLLTGPYVQTACTKCHYELYNPEVYWPEVETLMEGKKLAVELGCVACHAIKQFGSNATLAPELSAMGSKTELSFYLVHDFSRIESKDHLTRVWEFEHFKDPQKIVPGTMDAADPKDRTPPTIMPNWGLTDEEATALTVFTLSLRDPKVERIPREYFPKLDEHDEFLQYRQ</sequence>
<keyword evidence="1 4" id="KW-0349">Heme</keyword>
<evidence type="ECO:0000313" key="6">
    <source>
        <dbReference type="EMBL" id="NKE71179.1"/>
    </source>
</evidence>
<keyword evidence="3 4" id="KW-0408">Iron</keyword>
<feature type="domain" description="Cytochrome c" evidence="5">
    <location>
        <begin position="167"/>
        <end position="281"/>
    </location>
</feature>
<evidence type="ECO:0000256" key="1">
    <source>
        <dbReference type="ARBA" id="ARBA00022617"/>
    </source>
</evidence>
<dbReference type="Proteomes" id="UP000534783">
    <property type="component" value="Unassembled WGS sequence"/>
</dbReference>
<dbReference type="GO" id="GO:0009055">
    <property type="term" value="F:electron transfer activity"/>
    <property type="evidence" value="ECO:0007669"/>
    <property type="project" value="InterPro"/>
</dbReference>
<organism evidence="6 7">
    <name type="scientific">Candidatus Manganitrophus noduliformans</name>
    <dbReference type="NCBI Taxonomy" id="2606439"/>
    <lineage>
        <taxon>Bacteria</taxon>
        <taxon>Pseudomonadati</taxon>
        <taxon>Nitrospirota</taxon>
        <taxon>Nitrospiria</taxon>
        <taxon>Candidatus Troglogloeales</taxon>
        <taxon>Candidatus Manganitrophaceae</taxon>
        <taxon>Candidatus Manganitrophus</taxon>
    </lineage>
</organism>
<evidence type="ECO:0000256" key="4">
    <source>
        <dbReference type="PROSITE-ProRule" id="PRU00433"/>
    </source>
</evidence>
<accession>A0A7X6DQ53</accession>
<protein>
    <submittedName>
        <fullName evidence="6">C-type cytochrome</fullName>
    </submittedName>
</protein>
<name>A0A7X6DQ53_9BACT</name>
<reference evidence="6 7" key="1">
    <citation type="journal article" date="2020" name="Nature">
        <title>Bacterial chemolithoautotrophy via manganese oxidation.</title>
        <authorList>
            <person name="Yu H."/>
            <person name="Leadbetter J.R."/>
        </authorList>
    </citation>
    <scope>NUCLEOTIDE SEQUENCE [LARGE SCALE GENOMIC DNA]</scope>
    <source>
        <strain evidence="6 7">Mn-1</strain>
    </source>
</reference>
<dbReference type="Gene3D" id="1.10.760.10">
    <property type="entry name" value="Cytochrome c-like domain"/>
    <property type="match status" value="1"/>
</dbReference>
<dbReference type="InterPro" id="IPR036909">
    <property type="entry name" value="Cyt_c-like_dom_sf"/>
</dbReference>
<dbReference type="InterPro" id="IPR009056">
    <property type="entry name" value="Cyt_c-like_dom"/>
</dbReference>
<dbReference type="EMBL" id="VTOW01000002">
    <property type="protein sequence ID" value="NKE71179.1"/>
    <property type="molecule type" value="Genomic_DNA"/>
</dbReference>
<dbReference type="RefSeq" id="WP_168059583.1">
    <property type="nucleotide sequence ID" value="NZ_VTOW01000002.1"/>
</dbReference>
<dbReference type="GO" id="GO:0020037">
    <property type="term" value="F:heme binding"/>
    <property type="evidence" value="ECO:0007669"/>
    <property type="project" value="InterPro"/>
</dbReference>
<dbReference type="SUPFAM" id="SSF46626">
    <property type="entry name" value="Cytochrome c"/>
    <property type="match status" value="1"/>
</dbReference>
<proteinExistence type="predicted"/>
<keyword evidence="7" id="KW-1185">Reference proteome</keyword>
<dbReference type="InterPro" id="IPR036280">
    <property type="entry name" value="Multihaem_cyt_sf"/>
</dbReference>
<gene>
    <name evidence="6" type="ORF">MNODULE_10570</name>
</gene>
<evidence type="ECO:0000259" key="5">
    <source>
        <dbReference type="PROSITE" id="PS51007"/>
    </source>
</evidence>
<dbReference type="AlphaFoldDB" id="A0A7X6DQ53"/>
<dbReference type="PROSITE" id="PS51007">
    <property type="entry name" value="CYTC"/>
    <property type="match status" value="1"/>
</dbReference>
<comment type="caution">
    <text evidence="6">The sequence shown here is derived from an EMBL/GenBank/DDBJ whole genome shotgun (WGS) entry which is preliminary data.</text>
</comment>
<dbReference type="Pfam" id="PF00034">
    <property type="entry name" value="Cytochrom_C"/>
    <property type="match status" value="1"/>
</dbReference>
<evidence type="ECO:0000313" key="7">
    <source>
        <dbReference type="Proteomes" id="UP000534783"/>
    </source>
</evidence>
<keyword evidence="2 4" id="KW-0479">Metal-binding</keyword>